<gene>
    <name evidence="1" type="ORF">LP101_044</name>
</gene>
<keyword evidence="2" id="KW-1185">Reference proteome</keyword>
<proteinExistence type="predicted"/>
<dbReference type="EMBL" id="KJ094023">
    <property type="protein sequence ID" value="AHL18823.1"/>
    <property type="molecule type" value="Genomic_DNA"/>
</dbReference>
<organism evidence="1 2">
    <name type="scientific">Listeria phage LP-101</name>
    <dbReference type="NCBI Taxonomy" id="1458856"/>
    <lineage>
        <taxon>Viruses</taxon>
        <taxon>Duplodnaviria</taxon>
        <taxon>Heunggongvirae</taxon>
        <taxon>Uroviricota</taxon>
        <taxon>Caudoviricetes</taxon>
        <taxon>Trabyvirinae</taxon>
        <taxon>Slepowronvirus</taxon>
        <taxon>Slepowronvirus LP101</taxon>
    </lineage>
</organism>
<dbReference type="Proteomes" id="UP000026993">
    <property type="component" value="Segment"/>
</dbReference>
<dbReference type="OrthoDB" id="39990at10239"/>
<reference evidence="1 2" key="1">
    <citation type="journal article" date="2014" name="Appl. Environ. Microbiol.">
        <title>Comparative genomic and morphological analysis of Listeria phages isolated from farm environments.</title>
        <authorList>
            <person name="Denes T."/>
            <person name="Vongkamjan K."/>
            <person name="Ackermann H.W."/>
            <person name="Moreno Switt A.I."/>
            <person name="Wiedmann M."/>
            <person name="den Bakker H.C."/>
        </authorList>
    </citation>
    <scope>NUCLEOTIDE SEQUENCE [LARGE SCALE GENOMIC DNA]</scope>
</reference>
<accession>A0A059T5G0</accession>
<protein>
    <submittedName>
        <fullName evidence="1">Uncharacterized protein</fullName>
    </submittedName>
</protein>
<dbReference type="GeneID" id="19735959"/>
<dbReference type="RefSeq" id="YP_009044845.1">
    <property type="nucleotide sequence ID" value="NC_024387.1"/>
</dbReference>
<sequence length="59" mass="6571">MTVKVGSTVKTTHKTKLIHKGEIGTVKEIYDVVNIPKVALVDFKHSVICFFVRDLEGEA</sequence>
<evidence type="ECO:0000313" key="2">
    <source>
        <dbReference type="Proteomes" id="UP000026993"/>
    </source>
</evidence>
<evidence type="ECO:0000313" key="1">
    <source>
        <dbReference type="EMBL" id="AHL18823.1"/>
    </source>
</evidence>
<name>A0A059T5G0_9CAUD</name>
<dbReference type="KEGG" id="vg:19735959"/>